<organism evidence="2 3">
    <name type="scientific">Chryseobacterium oryctis</name>
    <dbReference type="NCBI Taxonomy" id="2952618"/>
    <lineage>
        <taxon>Bacteria</taxon>
        <taxon>Pseudomonadati</taxon>
        <taxon>Bacteroidota</taxon>
        <taxon>Flavobacteriia</taxon>
        <taxon>Flavobacteriales</taxon>
        <taxon>Weeksellaceae</taxon>
        <taxon>Chryseobacterium group</taxon>
        <taxon>Chryseobacterium</taxon>
    </lineage>
</organism>
<evidence type="ECO:0000313" key="2">
    <source>
        <dbReference type="EMBL" id="MCW3162603.1"/>
    </source>
</evidence>
<keyword evidence="1" id="KW-1133">Transmembrane helix</keyword>
<feature type="transmembrane region" description="Helical" evidence="1">
    <location>
        <begin position="156"/>
        <end position="177"/>
    </location>
</feature>
<feature type="transmembrane region" description="Helical" evidence="1">
    <location>
        <begin position="92"/>
        <end position="111"/>
    </location>
</feature>
<keyword evidence="1" id="KW-0472">Membrane</keyword>
<sequence length="221" mass="25784">MVKKSALIKLSDAELEKYVKDGNRFVPEAIEIAMIILEERGRLFTEKEKAKIQQIIQHKKQVEEDKLNEERELWKDHITEDPNAIRLYSRELILIISLFLGSIPGSILLALNFIKLKKNIPAALTLIFGFIFLPIQNFLVPFIYENTNKNFFTYKYSPEFFVSSIGSLILLVFWVTFTPKKLPYKAKSPILPIIISLIILYLIIINYQNWFSSYFLVSFAK</sequence>
<accession>A0ABT3HS44</accession>
<comment type="caution">
    <text evidence="2">The sequence shown here is derived from an EMBL/GenBank/DDBJ whole genome shotgun (WGS) entry which is preliminary data.</text>
</comment>
<feature type="transmembrane region" description="Helical" evidence="1">
    <location>
        <begin position="123"/>
        <end position="144"/>
    </location>
</feature>
<protein>
    <submittedName>
        <fullName evidence="2">Uncharacterized protein</fullName>
    </submittedName>
</protein>
<proteinExistence type="predicted"/>
<feature type="transmembrane region" description="Helical" evidence="1">
    <location>
        <begin position="189"/>
        <end position="207"/>
    </location>
</feature>
<dbReference type="EMBL" id="JAPDHV010000008">
    <property type="protein sequence ID" value="MCW3162603.1"/>
    <property type="molecule type" value="Genomic_DNA"/>
</dbReference>
<evidence type="ECO:0000313" key="3">
    <source>
        <dbReference type="Proteomes" id="UP001163719"/>
    </source>
</evidence>
<dbReference type="Proteomes" id="UP001163719">
    <property type="component" value="Unassembled WGS sequence"/>
</dbReference>
<reference evidence="2" key="1">
    <citation type="submission" date="2022-10" db="EMBL/GenBank/DDBJ databases">
        <title>Chryseobacterium babae sp. nov. isolated from the gut of the beetle Oryctes rhinoceros, and Chryseobacterium kimseyorum sp. nov., isolated from a stick insect rearing cage.</title>
        <authorList>
            <person name="Shelomi M."/>
            <person name="Han C.-J."/>
            <person name="Chen W.-M."/>
            <person name="Chen H.-K."/>
            <person name="Liaw S.-J."/>
            <person name="Muhle E."/>
            <person name="Clermont D."/>
        </authorList>
    </citation>
    <scope>NUCLEOTIDE SEQUENCE</scope>
    <source>
        <strain evidence="2">WLa1L2M3</strain>
    </source>
</reference>
<evidence type="ECO:0000256" key="1">
    <source>
        <dbReference type="SAM" id="Phobius"/>
    </source>
</evidence>
<dbReference type="RefSeq" id="WP_264744518.1">
    <property type="nucleotide sequence ID" value="NZ_JAPDHV010000008.1"/>
</dbReference>
<keyword evidence="3" id="KW-1185">Reference proteome</keyword>
<keyword evidence="1" id="KW-0812">Transmembrane</keyword>
<name>A0ABT3HS44_9FLAO</name>
<gene>
    <name evidence="2" type="ORF">OH806_15125</name>
</gene>